<dbReference type="HOGENOM" id="CLU_1885275_0_0_1"/>
<dbReference type="RefSeq" id="XP_003176424.1">
    <property type="nucleotide sequence ID" value="XM_003176376.1"/>
</dbReference>
<dbReference type="EMBL" id="DS989822">
    <property type="protein sequence ID" value="EFQ97472.1"/>
    <property type="molecule type" value="Genomic_DNA"/>
</dbReference>
<dbReference type="Proteomes" id="UP000002669">
    <property type="component" value="Unassembled WGS sequence"/>
</dbReference>
<feature type="compositionally biased region" description="Basic and acidic residues" evidence="1">
    <location>
        <begin position="64"/>
        <end position="85"/>
    </location>
</feature>
<reference evidence="3" key="1">
    <citation type="journal article" date="2012" name="MBio">
        <title>Comparative genome analysis of Trichophyton rubrum and related dermatophytes reveals candidate genes involved in infection.</title>
        <authorList>
            <person name="Martinez D.A."/>
            <person name="Oliver B.G."/>
            <person name="Graeser Y."/>
            <person name="Goldberg J.M."/>
            <person name="Li W."/>
            <person name="Martinez-Rossi N.M."/>
            <person name="Monod M."/>
            <person name="Shelest E."/>
            <person name="Barton R.C."/>
            <person name="Birch E."/>
            <person name="Brakhage A.A."/>
            <person name="Chen Z."/>
            <person name="Gurr S.J."/>
            <person name="Heiman D."/>
            <person name="Heitman J."/>
            <person name="Kosti I."/>
            <person name="Rossi A."/>
            <person name="Saif S."/>
            <person name="Samalova M."/>
            <person name="Saunders C.W."/>
            <person name="Shea T."/>
            <person name="Summerbell R.C."/>
            <person name="Xu J."/>
            <person name="Young S."/>
            <person name="Zeng Q."/>
            <person name="Birren B.W."/>
            <person name="Cuomo C.A."/>
            <person name="White T.C."/>
        </authorList>
    </citation>
    <scope>NUCLEOTIDE SEQUENCE [LARGE SCALE GENOMIC DNA]</scope>
    <source>
        <strain evidence="3">ATCC MYA-4604 / CBS 118893</strain>
    </source>
</reference>
<dbReference type="AlphaFoldDB" id="E5R061"/>
<keyword evidence="3" id="KW-1185">Reference proteome</keyword>
<feature type="compositionally biased region" description="Basic and acidic residues" evidence="1">
    <location>
        <begin position="45"/>
        <end position="55"/>
    </location>
</feature>
<evidence type="ECO:0000313" key="3">
    <source>
        <dbReference type="Proteomes" id="UP000002669"/>
    </source>
</evidence>
<feature type="region of interest" description="Disordered" evidence="1">
    <location>
        <begin position="30"/>
        <end position="96"/>
    </location>
</feature>
<sequence>MLLFTGEDRRNGSKSRPAITLGEGVAKWSSARDRLQSRSTRRNKHWELRRSRAAEGDGGGGVREPFRRVLDRETWRSEKEEEERRRGRGGRRRGCEGDEEVKFGLAVVFPFLALFSFFRQPNEGEGASQGVDESG</sequence>
<dbReference type="VEuPathDB" id="FungiDB:MGYG_00513"/>
<organism evidence="3">
    <name type="scientific">Arthroderma gypseum (strain ATCC MYA-4604 / CBS 118893)</name>
    <name type="common">Microsporum gypseum</name>
    <dbReference type="NCBI Taxonomy" id="535722"/>
    <lineage>
        <taxon>Eukaryota</taxon>
        <taxon>Fungi</taxon>
        <taxon>Dikarya</taxon>
        <taxon>Ascomycota</taxon>
        <taxon>Pezizomycotina</taxon>
        <taxon>Eurotiomycetes</taxon>
        <taxon>Eurotiomycetidae</taxon>
        <taxon>Onygenales</taxon>
        <taxon>Arthrodermataceae</taxon>
        <taxon>Nannizzia</taxon>
    </lineage>
</organism>
<protein>
    <submittedName>
        <fullName evidence="2">Uncharacterized protein</fullName>
    </submittedName>
</protein>
<gene>
    <name evidence="2" type="ORF">MGYG_00513</name>
</gene>
<proteinExistence type="predicted"/>
<evidence type="ECO:0000256" key="1">
    <source>
        <dbReference type="SAM" id="MobiDB-lite"/>
    </source>
</evidence>
<name>E5R061_ARTGP</name>
<evidence type="ECO:0000313" key="2">
    <source>
        <dbReference type="EMBL" id="EFQ97472.1"/>
    </source>
</evidence>
<accession>E5R061</accession>
<dbReference type="GeneID" id="10031741"/>
<dbReference type="InParanoid" id="E5R061"/>